<dbReference type="InterPro" id="IPR006356">
    <property type="entry name" value="HAD-SF_hydro_IIA_hyp3"/>
</dbReference>
<dbReference type="RefSeq" id="WP_379955950.1">
    <property type="nucleotide sequence ID" value="NZ_JAUYVI010000004.1"/>
</dbReference>
<dbReference type="PANTHER" id="PTHR19288:SF90">
    <property type="entry name" value="OS08G0542600 PROTEIN"/>
    <property type="match status" value="1"/>
</dbReference>
<dbReference type="InterPro" id="IPR036412">
    <property type="entry name" value="HAD-like_sf"/>
</dbReference>
<keyword evidence="2" id="KW-1185">Reference proteome</keyword>
<reference evidence="2" key="1">
    <citation type="submission" date="2023-08" db="EMBL/GenBank/DDBJ databases">
        <title>Rhodospirillaceae gen. nov., a novel taxon isolated from the Yangtze River Yuezi River estuary sludge.</title>
        <authorList>
            <person name="Ruan L."/>
        </authorList>
    </citation>
    <scope>NUCLEOTIDE SEQUENCE [LARGE SCALE GENOMIC DNA]</scope>
    <source>
        <strain evidence="2">R-7</strain>
    </source>
</reference>
<dbReference type="NCBIfam" id="TIGR01459">
    <property type="entry name" value="HAD-SF-IIA-hyp4"/>
    <property type="match status" value="1"/>
</dbReference>
<gene>
    <name evidence="1" type="ORF">Q8A70_12365</name>
</gene>
<protein>
    <submittedName>
        <fullName evidence="1">TIGR01459 family HAD-type hydrolase</fullName>
    </submittedName>
</protein>
<evidence type="ECO:0000313" key="1">
    <source>
        <dbReference type="EMBL" id="MDQ7248469.1"/>
    </source>
</evidence>
<sequence length="298" mass="32463">MPDTRIVNGLQPETRIITGVREIAAGFDLVLMDLWGCVHDGVKPYPAALDCLARLRDAGKSVAILSNAPRRAAEVEAKLTEMGIDRALYSDMYTSGEETWKYLKTRPDGLGQRLGRRVYAIMSDRDAGILDGLQLERVDEIGAASFVLVTGVEDAKATAKDFDPVLRLALKQSLPMLCANPDLMVHRGGVEEICAGAIAQRYENLGGRVVYHGKPHGKIYDVIFKAAGAAPARVLGVGDSYRTDMRGAQDAGAKALLIAGGIHRSELLYAAKIEPKFLRELNRSFETIPEYGLPLLAW</sequence>
<dbReference type="Pfam" id="PF13344">
    <property type="entry name" value="Hydrolase_6"/>
    <property type="match status" value="1"/>
</dbReference>
<name>A0ABU0YL67_9PROT</name>
<dbReference type="SUPFAM" id="SSF56784">
    <property type="entry name" value="HAD-like"/>
    <property type="match status" value="1"/>
</dbReference>
<dbReference type="Gene3D" id="3.40.50.1000">
    <property type="entry name" value="HAD superfamily/HAD-like"/>
    <property type="match status" value="2"/>
</dbReference>
<accession>A0ABU0YL67</accession>
<dbReference type="CDD" id="cd07525">
    <property type="entry name" value="HAD_like"/>
    <property type="match status" value="1"/>
</dbReference>
<proteinExistence type="predicted"/>
<dbReference type="Pfam" id="PF13242">
    <property type="entry name" value="Hydrolase_like"/>
    <property type="match status" value="1"/>
</dbReference>
<dbReference type="EMBL" id="JAUYVI010000004">
    <property type="protein sequence ID" value="MDQ7248469.1"/>
    <property type="molecule type" value="Genomic_DNA"/>
</dbReference>
<keyword evidence="1" id="KW-0378">Hydrolase</keyword>
<dbReference type="InterPro" id="IPR006357">
    <property type="entry name" value="HAD-SF_hydro_IIA"/>
</dbReference>
<dbReference type="NCBIfam" id="TIGR01460">
    <property type="entry name" value="HAD-SF-IIA"/>
    <property type="match status" value="1"/>
</dbReference>
<dbReference type="Proteomes" id="UP001230156">
    <property type="component" value="Unassembled WGS sequence"/>
</dbReference>
<evidence type="ECO:0000313" key="2">
    <source>
        <dbReference type="Proteomes" id="UP001230156"/>
    </source>
</evidence>
<dbReference type="InterPro" id="IPR023214">
    <property type="entry name" value="HAD_sf"/>
</dbReference>
<dbReference type="PANTHER" id="PTHR19288">
    <property type="entry name" value="4-NITROPHENYLPHOSPHATASE-RELATED"/>
    <property type="match status" value="1"/>
</dbReference>
<dbReference type="GO" id="GO:0016787">
    <property type="term" value="F:hydrolase activity"/>
    <property type="evidence" value="ECO:0007669"/>
    <property type="project" value="UniProtKB-KW"/>
</dbReference>
<comment type="caution">
    <text evidence="1">The sequence shown here is derived from an EMBL/GenBank/DDBJ whole genome shotgun (WGS) entry which is preliminary data.</text>
</comment>
<organism evidence="1 2">
    <name type="scientific">Dongia sedimenti</name>
    <dbReference type="NCBI Taxonomy" id="3064282"/>
    <lineage>
        <taxon>Bacteria</taxon>
        <taxon>Pseudomonadati</taxon>
        <taxon>Pseudomonadota</taxon>
        <taxon>Alphaproteobacteria</taxon>
        <taxon>Rhodospirillales</taxon>
        <taxon>Dongiaceae</taxon>
        <taxon>Dongia</taxon>
    </lineage>
</organism>